<proteinExistence type="inferred from homology"/>
<evidence type="ECO:0000256" key="3">
    <source>
        <dbReference type="ARBA" id="ARBA00023263"/>
    </source>
</evidence>
<dbReference type="Pfam" id="PF02432">
    <property type="entry name" value="Fimbrial_K88"/>
    <property type="match status" value="1"/>
</dbReference>
<dbReference type="InterPro" id="IPR003467">
    <property type="entry name" value="Fimbrial_K88_FaeH"/>
</dbReference>
<evidence type="ECO:0000256" key="4">
    <source>
        <dbReference type="ARBA" id="ARBA00049989"/>
    </source>
</evidence>
<name>A0A0H5RZ44_ECOLX</name>
<accession>A0A0H5RZ44</accession>
<sequence>MRDFMRKALIALAVSSTVVSGSVIAADWVTGGTGGSVEIGGTLTISPKLTPWEIKVGAAVHNLDATIKSAANTVSVPVNTTIPVLSIRTNVREHVSLWGVSPQISYGNFNPASDMSEAGLGMLTVDVTNEEGNQIGKVKLPLTVAALGGGSTMHSAGLMAPKAGDVFWGGVATTQNMSLAYGDALAKLTAIDPETIINFVDGPSVEQDSVGYITPGNDGTTYSAAYVSGIESGKNLVITFNDAVKSGSITWKASLPITVSYV</sequence>
<reference evidence="6" key="2">
    <citation type="submission" date="2015-07" db="EMBL/GenBank/DDBJ databases">
        <title>Epidemiology of Coli Surface Antigen 23 'like' orthologs from Escherichia coli isolates from Kenya.</title>
        <authorList>
            <person name="Njoroge S.M."/>
            <person name="Boinett C.J."/>
            <person name="Thomson N.R."/>
            <person name="Kariuki S."/>
        </authorList>
    </citation>
    <scope>NUCLEOTIDE SEQUENCE</scope>
    <source>
        <strain evidence="6">3140</strain>
    </source>
</reference>
<evidence type="ECO:0008006" key="7">
    <source>
        <dbReference type="Google" id="ProtNLM"/>
    </source>
</evidence>
<keyword evidence="2 5" id="KW-0732">Signal</keyword>
<reference evidence="6" key="1">
    <citation type="submission" date="2015-06" db="EMBL/GenBank/DDBJ databases">
        <authorList>
            <consortium name="Pathogen Informatics"/>
        </authorList>
    </citation>
    <scope>NUCLEOTIDE SEQUENCE</scope>
    <source>
        <strain evidence="6">3140</strain>
    </source>
</reference>
<feature type="chain" id="PRO_5005223560" description="Fimbrial protein" evidence="5">
    <location>
        <begin position="26"/>
        <end position="262"/>
    </location>
</feature>
<feature type="signal peptide" evidence="5">
    <location>
        <begin position="1"/>
        <end position="25"/>
    </location>
</feature>
<dbReference type="EMBL" id="LN870275">
    <property type="protein sequence ID" value="CRZ21541.1"/>
    <property type="molecule type" value="Genomic_DNA"/>
</dbReference>
<evidence type="ECO:0000256" key="5">
    <source>
        <dbReference type="SAM" id="SignalP"/>
    </source>
</evidence>
<comment type="subcellular location">
    <subcellularLocation>
        <location evidence="1">Fimbrium</location>
    </subcellularLocation>
</comment>
<organism evidence="6">
    <name type="scientific">Escherichia coli</name>
    <dbReference type="NCBI Taxonomy" id="562"/>
    <lineage>
        <taxon>Bacteria</taxon>
        <taxon>Pseudomonadati</taxon>
        <taxon>Pseudomonadota</taxon>
        <taxon>Gammaproteobacteria</taxon>
        <taxon>Enterobacterales</taxon>
        <taxon>Enterobacteriaceae</taxon>
        <taxon>Escherichia</taxon>
    </lineage>
</organism>
<comment type="similarity">
    <text evidence="4">Belongs to the fimbrial K88 protein family.</text>
</comment>
<protein>
    <recommendedName>
        <fullName evidence="7">Fimbrial protein</fullName>
    </recommendedName>
</protein>
<dbReference type="AlphaFoldDB" id="A0A0H5RZ44"/>
<evidence type="ECO:0000256" key="2">
    <source>
        <dbReference type="ARBA" id="ARBA00022729"/>
    </source>
</evidence>
<dbReference type="GO" id="GO:0009289">
    <property type="term" value="C:pilus"/>
    <property type="evidence" value="ECO:0007669"/>
    <property type="project" value="UniProtKB-SubCell"/>
</dbReference>
<evidence type="ECO:0000256" key="1">
    <source>
        <dbReference type="ARBA" id="ARBA00004561"/>
    </source>
</evidence>
<dbReference type="GO" id="GO:0007155">
    <property type="term" value="P:cell adhesion"/>
    <property type="evidence" value="ECO:0007669"/>
    <property type="project" value="InterPro"/>
</dbReference>
<evidence type="ECO:0000313" key="6">
    <source>
        <dbReference type="EMBL" id="CRZ21541.1"/>
    </source>
</evidence>
<keyword evidence="3" id="KW-0281">Fimbrium</keyword>